<dbReference type="PANTHER" id="PTHR43865">
    <property type="entry name" value="RUBRERYTHRIN-RELATED"/>
    <property type="match status" value="1"/>
</dbReference>
<dbReference type="OrthoDB" id="9799749at2"/>
<accession>A0A4R2E516</accession>
<dbReference type="NCBIfam" id="NF045767">
    <property type="entry name" value="RuberyRbr"/>
    <property type="match status" value="1"/>
</dbReference>
<dbReference type="RefSeq" id="WP_131840557.1">
    <property type="nucleotide sequence ID" value="NZ_SLWB01000022.1"/>
</dbReference>
<dbReference type="InterPro" id="IPR009040">
    <property type="entry name" value="Ferritin-like_diiron"/>
</dbReference>
<dbReference type="PROSITE" id="PS50905">
    <property type="entry name" value="FERRITIN_LIKE"/>
    <property type="match status" value="1"/>
</dbReference>
<proteinExistence type="predicted"/>
<dbReference type="InterPro" id="IPR048574">
    <property type="entry name" value="RUBY_RBDX"/>
</dbReference>
<evidence type="ECO:0000256" key="4">
    <source>
        <dbReference type="ARBA" id="ARBA00022982"/>
    </source>
</evidence>
<keyword evidence="9" id="KW-1185">Reference proteome</keyword>
<feature type="domain" description="Ferritin-like diiron" evidence="7">
    <location>
        <begin position="3"/>
        <end position="146"/>
    </location>
</feature>
<name>A0A4R2E516_9BACT</name>
<keyword evidence="4" id="KW-0249">Electron transport</keyword>
<evidence type="ECO:0000313" key="8">
    <source>
        <dbReference type="EMBL" id="TCN61716.1"/>
    </source>
</evidence>
<keyword evidence="5" id="KW-0408">Iron</keyword>
<dbReference type="Gene3D" id="1.20.1260.10">
    <property type="match status" value="1"/>
</dbReference>
<feature type="domain" description="Rubredoxin-like" evidence="6">
    <location>
        <begin position="153"/>
        <end position="187"/>
    </location>
</feature>
<protein>
    <submittedName>
        <fullName evidence="8">Rubrerythrin</fullName>
    </submittedName>
</protein>
<dbReference type="CDD" id="cd01041">
    <property type="entry name" value="Rubrerythrin"/>
    <property type="match status" value="1"/>
</dbReference>
<dbReference type="PROSITE" id="PS50903">
    <property type="entry name" value="RUBREDOXIN_LIKE"/>
    <property type="match status" value="1"/>
</dbReference>
<dbReference type="InterPro" id="IPR052364">
    <property type="entry name" value="Rubrerythrin"/>
</dbReference>
<reference evidence="8 9" key="1">
    <citation type="submission" date="2019-03" db="EMBL/GenBank/DDBJ databases">
        <title>Genomic Encyclopedia of Archaeal and Bacterial Type Strains, Phase II (KMG-II): from individual species to whole genera.</title>
        <authorList>
            <person name="Goeker M."/>
        </authorList>
    </citation>
    <scope>NUCLEOTIDE SEQUENCE [LARGE SCALE GENOMIC DNA]</scope>
    <source>
        <strain evidence="8 9">RL-C</strain>
    </source>
</reference>
<evidence type="ECO:0000256" key="1">
    <source>
        <dbReference type="ARBA" id="ARBA00001965"/>
    </source>
</evidence>
<dbReference type="Gene3D" id="2.20.28.10">
    <property type="match status" value="1"/>
</dbReference>
<dbReference type="SUPFAM" id="SSF47240">
    <property type="entry name" value="Ferritin-like"/>
    <property type="match status" value="1"/>
</dbReference>
<comment type="cofactor">
    <cofactor evidence="1">
        <name>Fe(3+)</name>
        <dbReference type="ChEBI" id="CHEBI:29034"/>
    </cofactor>
</comment>
<dbReference type="InterPro" id="IPR024934">
    <property type="entry name" value="Rubredoxin-like_dom"/>
</dbReference>
<keyword evidence="2" id="KW-0813">Transport</keyword>
<dbReference type="InterPro" id="IPR009078">
    <property type="entry name" value="Ferritin-like_SF"/>
</dbReference>
<dbReference type="EMBL" id="SLWB01000022">
    <property type="protein sequence ID" value="TCN61716.1"/>
    <property type="molecule type" value="Genomic_DNA"/>
</dbReference>
<dbReference type="Pfam" id="PF21349">
    <property type="entry name" value="RUBY_RBDX"/>
    <property type="match status" value="1"/>
</dbReference>
<dbReference type="Proteomes" id="UP000294830">
    <property type="component" value="Unassembled WGS sequence"/>
</dbReference>
<dbReference type="SUPFAM" id="SSF57802">
    <property type="entry name" value="Rubredoxin-like"/>
    <property type="match status" value="1"/>
</dbReference>
<dbReference type="Pfam" id="PF02915">
    <property type="entry name" value="Rubrerythrin"/>
    <property type="match status" value="1"/>
</dbReference>
<dbReference type="GO" id="GO:0016491">
    <property type="term" value="F:oxidoreductase activity"/>
    <property type="evidence" value="ECO:0007669"/>
    <property type="project" value="InterPro"/>
</dbReference>
<evidence type="ECO:0000313" key="9">
    <source>
        <dbReference type="Proteomes" id="UP000294830"/>
    </source>
</evidence>
<dbReference type="PANTHER" id="PTHR43865:SF1">
    <property type="entry name" value="RUBRERYTHRIN-RELATED"/>
    <property type="match status" value="1"/>
</dbReference>
<dbReference type="InterPro" id="IPR003251">
    <property type="entry name" value="Rr_diiron-bd_dom"/>
</dbReference>
<dbReference type="GO" id="GO:0005506">
    <property type="term" value="F:iron ion binding"/>
    <property type="evidence" value="ECO:0007669"/>
    <property type="project" value="InterPro"/>
</dbReference>
<evidence type="ECO:0000256" key="5">
    <source>
        <dbReference type="ARBA" id="ARBA00023004"/>
    </source>
</evidence>
<dbReference type="InterPro" id="IPR012347">
    <property type="entry name" value="Ferritin-like"/>
</dbReference>
<sequence length="191" mass="21918">MESVKGTRTEQNLLKAFAGESQASRRYKMFAKKAQEEGYEQIAAIFNETAINEDEHARIYFSFLEGGMVEITASYPAGVVGTTAENLAAAAGGEEEEWTVLYPEFARIAEEEGFKKIATHFKLIAAVEKTHMERYRKLQKRVEEDKVFEREEDAEWVCRECGYHHKGKKAPKTCPNCLKTQAYFEEYNDNY</sequence>
<keyword evidence="3" id="KW-0479">Metal-binding</keyword>
<organism evidence="8 9">
    <name type="scientific">Acetobacteroides hydrogenigenes</name>
    <dbReference type="NCBI Taxonomy" id="979970"/>
    <lineage>
        <taxon>Bacteria</taxon>
        <taxon>Pseudomonadati</taxon>
        <taxon>Bacteroidota</taxon>
        <taxon>Bacteroidia</taxon>
        <taxon>Bacteroidales</taxon>
        <taxon>Rikenellaceae</taxon>
        <taxon>Acetobacteroides</taxon>
    </lineage>
</organism>
<dbReference type="AlphaFoldDB" id="A0A4R2E516"/>
<evidence type="ECO:0000259" key="6">
    <source>
        <dbReference type="PROSITE" id="PS50903"/>
    </source>
</evidence>
<evidence type="ECO:0000256" key="2">
    <source>
        <dbReference type="ARBA" id="ARBA00022448"/>
    </source>
</evidence>
<evidence type="ECO:0000256" key="3">
    <source>
        <dbReference type="ARBA" id="ARBA00022723"/>
    </source>
</evidence>
<comment type="caution">
    <text evidence="8">The sequence shown here is derived from an EMBL/GenBank/DDBJ whole genome shotgun (WGS) entry which is preliminary data.</text>
</comment>
<evidence type="ECO:0000259" key="7">
    <source>
        <dbReference type="PROSITE" id="PS50905"/>
    </source>
</evidence>
<gene>
    <name evidence="8" type="ORF">CLV25_12225</name>
</gene>